<evidence type="ECO:0000313" key="3">
    <source>
        <dbReference type="Proteomes" id="UP000724874"/>
    </source>
</evidence>
<dbReference type="EMBL" id="JADNYJ010000102">
    <property type="protein sequence ID" value="KAF8885397.1"/>
    <property type="molecule type" value="Genomic_DNA"/>
</dbReference>
<reference evidence="2" key="1">
    <citation type="submission" date="2020-11" db="EMBL/GenBank/DDBJ databases">
        <authorList>
            <consortium name="DOE Joint Genome Institute"/>
            <person name="Ahrendt S."/>
            <person name="Riley R."/>
            <person name="Andreopoulos W."/>
            <person name="LaButti K."/>
            <person name="Pangilinan J."/>
            <person name="Ruiz-duenas F.J."/>
            <person name="Barrasa J.M."/>
            <person name="Sanchez-Garcia M."/>
            <person name="Camarero S."/>
            <person name="Miyauchi S."/>
            <person name="Serrano A."/>
            <person name="Linde D."/>
            <person name="Babiker R."/>
            <person name="Drula E."/>
            <person name="Ayuso-Fernandez I."/>
            <person name="Pacheco R."/>
            <person name="Padilla G."/>
            <person name="Ferreira P."/>
            <person name="Barriuso J."/>
            <person name="Kellner H."/>
            <person name="Castanera R."/>
            <person name="Alfaro M."/>
            <person name="Ramirez L."/>
            <person name="Pisabarro A.G."/>
            <person name="Kuo A."/>
            <person name="Tritt A."/>
            <person name="Lipzen A."/>
            <person name="He G."/>
            <person name="Yan M."/>
            <person name="Ng V."/>
            <person name="Cullen D."/>
            <person name="Martin F."/>
            <person name="Rosso M.-N."/>
            <person name="Henrissat B."/>
            <person name="Hibbett D."/>
            <person name="Martinez A.T."/>
            <person name="Grigoriev I.V."/>
        </authorList>
    </citation>
    <scope>NUCLEOTIDE SEQUENCE</scope>
    <source>
        <strain evidence="2">AH 44721</strain>
    </source>
</reference>
<organism evidence="2 3">
    <name type="scientific">Gymnopilus junonius</name>
    <name type="common">Spectacular rustgill mushroom</name>
    <name type="synonym">Gymnopilus spectabilis subsp. junonius</name>
    <dbReference type="NCBI Taxonomy" id="109634"/>
    <lineage>
        <taxon>Eukaryota</taxon>
        <taxon>Fungi</taxon>
        <taxon>Dikarya</taxon>
        <taxon>Basidiomycota</taxon>
        <taxon>Agaricomycotina</taxon>
        <taxon>Agaricomycetes</taxon>
        <taxon>Agaricomycetidae</taxon>
        <taxon>Agaricales</taxon>
        <taxon>Agaricineae</taxon>
        <taxon>Hymenogastraceae</taxon>
        <taxon>Gymnopilus</taxon>
    </lineage>
</organism>
<proteinExistence type="predicted"/>
<dbReference type="Proteomes" id="UP000724874">
    <property type="component" value="Unassembled WGS sequence"/>
</dbReference>
<keyword evidence="1" id="KW-1133">Transmembrane helix</keyword>
<accession>A0A9P5NIG6</accession>
<keyword evidence="3" id="KW-1185">Reference proteome</keyword>
<comment type="caution">
    <text evidence="2">The sequence shown here is derived from an EMBL/GenBank/DDBJ whole genome shotgun (WGS) entry which is preliminary data.</text>
</comment>
<dbReference type="AlphaFoldDB" id="A0A9P5NIG6"/>
<evidence type="ECO:0000313" key="2">
    <source>
        <dbReference type="EMBL" id="KAF8885397.1"/>
    </source>
</evidence>
<name>A0A9P5NIG6_GYMJU</name>
<feature type="transmembrane region" description="Helical" evidence="1">
    <location>
        <begin position="44"/>
        <end position="64"/>
    </location>
</feature>
<protein>
    <submittedName>
        <fullName evidence="2">Uncharacterized protein</fullName>
    </submittedName>
</protein>
<dbReference type="OrthoDB" id="3061833at2759"/>
<feature type="transmembrane region" description="Helical" evidence="1">
    <location>
        <begin position="12"/>
        <end position="32"/>
    </location>
</feature>
<evidence type="ECO:0000256" key="1">
    <source>
        <dbReference type="SAM" id="Phobius"/>
    </source>
</evidence>
<keyword evidence="1" id="KW-0472">Membrane</keyword>
<keyword evidence="1" id="KW-0812">Transmembrane</keyword>
<gene>
    <name evidence="2" type="ORF">CPB84DRAFT_1788413</name>
</gene>
<sequence length="150" mass="17087">MFIWSLIDKIEESIVTGIISLAIMLATVRANVAKFLADLQWPGFLLAFVICLLVTLSFYLFLSLHRRWSRGKRGRSDEEAVTTFENFYPGPGGRIYFLPVIFEGPPQDYYGFQVGGAIRLDDSEYLAEPPIREHFARHLAISNRSQLQDA</sequence>